<protein>
    <recommendedName>
        <fullName evidence="3">F-box domain-containing protein</fullName>
    </recommendedName>
</protein>
<dbReference type="InterPro" id="IPR032675">
    <property type="entry name" value="LRR_dom_sf"/>
</dbReference>
<evidence type="ECO:0000313" key="1">
    <source>
        <dbReference type="EMBL" id="GAT44337.1"/>
    </source>
</evidence>
<dbReference type="Gene3D" id="3.80.10.10">
    <property type="entry name" value="Ribonuclease Inhibitor"/>
    <property type="match status" value="1"/>
</dbReference>
<organism evidence="1 2">
    <name type="scientific">Mycena chlorophos</name>
    <name type="common">Agaric fungus</name>
    <name type="synonym">Agaricus chlorophos</name>
    <dbReference type="NCBI Taxonomy" id="658473"/>
    <lineage>
        <taxon>Eukaryota</taxon>
        <taxon>Fungi</taxon>
        <taxon>Dikarya</taxon>
        <taxon>Basidiomycota</taxon>
        <taxon>Agaricomycotina</taxon>
        <taxon>Agaricomycetes</taxon>
        <taxon>Agaricomycetidae</taxon>
        <taxon>Agaricales</taxon>
        <taxon>Marasmiineae</taxon>
        <taxon>Mycenaceae</taxon>
        <taxon>Mycena</taxon>
    </lineage>
</organism>
<gene>
    <name evidence="1" type="ORF">MCHLO_01971</name>
</gene>
<evidence type="ECO:0000313" key="2">
    <source>
        <dbReference type="Proteomes" id="UP000815677"/>
    </source>
</evidence>
<accession>A0ABQ0L009</accession>
<sequence length="512" mass="57053">MHPALRISELVDIIATFLADDASLFALARTCRALSGAALDCLWKTQTTLDNLVKCLPADAWREGSGSRLRVTRDFTSKDWTVALEYSRRLAFSPDNIPCVSILQAISAFGSATLFPRLHGFKCPAVDTIHPLETAFLLPRIRRLQLVDISFDAFDVIASSELRLGMLTELALVSKSAGAVPDRLWTIADSLQVVEHLVLNHIPDAILRRLSELPKLAYLRLETPIEDATNYTLCFPALHALDLITTSAEYATHFVERLPQSCRLRWLMLQILPSPAEEIASLYTTVADRISTRTLRYLGVDTVTADEETIMPYPLPRPQLADFVVESSALKPLLRFSHLRWLTLQPPVGFDLHEEMAWAMARAWPKLTHLQLGAASRARPIQPTLPISALAAFAEYTPHLQTLLVDVDALHASPCAHVTHLQRALEVVYFGVSPIVDTRGVVVLPQTIFPSVRVNTPGDWEWDEMIRRMGQGLDAFGSLGRVYRGRWQDDADVLCETKPKKTISSVPTKTGE</sequence>
<proteinExistence type="predicted"/>
<name>A0ABQ0L009_MYCCL</name>
<reference evidence="1" key="1">
    <citation type="submission" date="2014-09" db="EMBL/GenBank/DDBJ databases">
        <title>Genome sequence of the luminous mushroom Mycena chlorophos for searching fungal bioluminescence genes.</title>
        <authorList>
            <person name="Tanaka Y."/>
            <person name="Kasuga D."/>
            <person name="Oba Y."/>
            <person name="Hase S."/>
            <person name="Sato K."/>
            <person name="Oba Y."/>
            <person name="Sakakibara Y."/>
        </authorList>
    </citation>
    <scope>NUCLEOTIDE SEQUENCE</scope>
</reference>
<keyword evidence="2" id="KW-1185">Reference proteome</keyword>
<evidence type="ECO:0008006" key="3">
    <source>
        <dbReference type="Google" id="ProtNLM"/>
    </source>
</evidence>
<dbReference type="EMBL" id="DF839677">
    <property type="protein sequence ID" value="GAT44337.1"/>
    <property type="molecule type" value="Genomic_DNA"/>
</dbReference>
<dbReference type="Proteomes" id="UP000815677">
    <property type="component" value="Unassembled WGS sequence"/>
</dbReference>